<dbReference type="EMBL" id="JAPWGL010000001">
    <property type="protein sequence ID" value="MCZ4222571.1"/>
    <property type="molecule type" value="Genomic_DNA"/>
</dbReference>
<accession>A0ABT4KUY5</accession>
<organism evidence="1 2">
    <name type="scientific">Pedobacter rhodius</name>
    <dbReference type="NCBI Taxonomy" id="3004098"/>
    <lineage>
        <taxon>Bacteria</taxon>
        <taxon>Pseudomonadati</taxon>
        <taxon>Bacteroidota</taxon>
        <taxon>Sphingobacteriia</taxon>
        <taxon>Sphingobacteriales</taxon>
        <taxon>Sphingobacteriaceae</taxon>
        <taxon>Pedobacter</taxon>
    </lineage>
</organism>
<reference evidence="1" key="1">
    <citation type="submission" date="2022-12" db="EMBL/GenBank/DDBJ databases">
        <title>Genome sequence of SJ11.</title>
        <authorList>
            <person name="Woo H."/>
        </authorList>
    </citation>
    <scope>NUCLEOTIDE SEQUENCE</scope>
    <source>
        <strain evidence="1">SJ11</strain>
    </source>
</reference>
<dbReference type="RefSeq" id="WP_269414371.1">
    <property type="nucleotide sequence ID" value="NZ_JAPWGL010000001.1"/>
</dbReference>
<evidence type="ECO:0000313" key="2">
    <source>
        <dbReference type="Proteomes" id="UP001144341"/>
    </source>
</evidence>
<proteinExistence type="predicted"/>
<keyword evidence="2" id="KW-1185">Reference proteome</keyword>
<comment type="caution">
    <text evidence="1">The sequence shown here is derived from an EMBL/GenBank/DDBJ whole genome shotgun (WGS) entry which is preliminary data.</text>
</comment>
<evidence type="ECO:0000313" key="1">
    <source>
        <dbReference type="EMBL" id="MCZ4222571.1"/>
    </source>
</evidence>
<sequence>MQIFSLLVDFNTGNPDAWLNWYGATDEVGKVYKQPLSGDYFVITKQIKHRNSGRNVTRAEVWYDVYADYIWDSDEQSYMGVLKLGTFKEDIDMNTRQSTGSGWNQGVQ</sequence>
<protein>
    <submittedName>
        <fullName evidence="1">Uncharacterized protein</fullName>
    </submittedName>
</protein>
<name>A0ABT4KUY5_9SPHI</name>
<gene>
    <name evidence="1" type="ORF">O0931_04605</name>
</gene>
<dbReference type="Proteomes" id="UP001144341">
    <property type="component" value="Unassembled WGS sequence"/>
</dbReference>